<evidence type="ECO:0000256" key="1">
    <source>
        <dbReference type="ARBA" id="ARBA00004123"/>
    </source>
</evidence>
<evidence type="ECO:0000256" key="7">
    <source>
        <dbReference type="SAM" id="MobiDB-lite"/>
    </source>
</evidence>
<comment type="subcellular location">
    <subcellularLocation>
        <location evidence="1">Nucleus</location>
    </subcellularLocation>
</comment>
<keyword evidence="11" id="KW-1185">Reference proteome</keyword>
<proteinExistence type="predicted"/>
<gene>
    <name evidence="10" type="ORF">ACA1_266170</name>
</gene>
<dbReference type="Pfam" id="PF12937">
    <property type="entry name" value="F-box-like"/>
    <property type="match status" value="1"/>
</dbReference>
<dbReference type="GO" id="GO:0046872">
    <property type="term" value="F:metal ion binding"/>
    <property type="evidence" value="ECO:0007669"/>
    <property type="project" value="UniProtKB-KW"/>
</dbReference>
<feature type="compositionally biased region" description="Low complexity" evidence="7">
    <location>
        <begin position="587"/>
        <end position="597"/>
    </location>
</feature>
<name>L8H4J2_ACACF</name>
<dbReference type="SUPFAM" id="SSF51197">
    <property type="entry name" value="Clavaminate synthase-like"/>
    <property type="match status" value="1"/>
</dbReference>
<dbReference type="InterPro" id="IPR001810">
    <property type="entry name" value="F-box_dom"/>
</dbReference>
<dbReference type="PROSITE" id="PS50181">
    <property type="entry name" value="FBOX"/>
    <property type="match status" value="1"/>
</dbReference>
<dbReference type="Proteomes" id="UP000011083">
    <property type="component" value="Unassembled WGS sequence"/>
</dbReference>
<feature type="compositionally biased region" description="Acidic residues" evidence="7">
    <location>
        <begin position="574"/>
        <end position="586"/>
    </location>
</feature>
<dbReference type="GO" id="GO:0005634">
    <property type="term" value="C:nucleus"/>
    <property type="evidence" value="ECO:0007669"/>
    <property type="project" value="UniProtKB-SubCell"/>
</dbReference>
<dbReference type="GO" id="GO:0016491">
    <property type="term" value="F:oxidoreductase activity"/>
    <property type="evidence" value="ECO:0007669"/>
    <property type="project" value="UniProtKB-KW"/>
</dbReference>
<dbReference type="EMBL" id="KB007933">
    <property type="protein sequence ID" value="ELR19391.1"/>
    <property type="molecule type" value="Genomic_DNA"/>
</dbReference>
<dbReference type="PROSITE" id="PS51184">
    <property type="entry name" value="JMJC"/>
    <property type="match status" value="1"/>
</dbReference>
<dbReference type="SMART" id="SM00558">
    <property type="entry name" value="JmjC"/>
    <property type="match status" value="1"/>
</dbReference>
<keyword evidence="3" id="KW-0560">Oxidoreductase</keyword>
<feature type="compositionally biased region" description="Low complexity" evidence="7">
    <location>
        <begin position="26"/>
        <end position="39"/>
    </location>
</feature>
<sequence length="610" mass="70265">MESPESYFKSRIVCDEIVTSDVDNEPASPDSTSPSPSSPHAELATCDVDVISTIRDQETPAPSSATQEENGGASSAPVAELPYNYTRLWGLGTLNVFADWMIMKILRLLAAEDLVQLSLVSRAFYIYSDENDLWKDLCIRKHAGDFRYKGTWRRTTLLPKEKDIPTPYQKIPVPGFHSDYLYSKWYRGNVSMAHFSELPKDLPPHLQVPRRSGLTVNEFIEEYVKPNKPVILTDVVTQWPAWKEKSWTREALIKRFPDTPFRVDQTDDAGQKLNMTLSDYFQYCSQTQDEDPIYVFCPLYGDRAPKLLEDYEVPPYFPEDFFSLMGSERPFYRWVVIGGPRSGSPFHLDPFKTSAWNALLVGRKRWVIYPPNQVPPSGVDVDEDEDTGEIDYTGEDPIVWFLEHYPLIKNRDVSQHPIECILEEGEIIYVPTNWWHMVFNLTETVAVTQNFCDSHNFEDVYKDLAKDKEFKKGVYLFSEKMLMMRPDLMAKVTLPKSYWKKKEKYRIRELEKREELRRQEEEKQATVEETEWNESAFWRVPPSLDDLDEEEREALKNTKVHVPPLSLPSSSSESESESDSDSDDTTSGDSGSGSESQSESESESNTESHD</sequence>
<evidence type="ECO:0000259" key="9">
    <source>
        <dbReference type="PROSITE" id="PS51184"/>
    </source>
</evidence>
<dbReference type="SUPFAM" id="SSF81383">
    <property type="entry name" value="F-box domain"/>
    <property type="match status" value="1"/>
</dbReference>
<feature type="domain" description="F-box" evidence="8">
    <location>
        <begin position="91"/>
        <end position="137"/>
    </location>
</feature>
<evidence type="ECO:0000256" key="2">
    <source>
        <dbReference type="ARBA" id="ARBA00022723"/>
    </source>
</evidence>
<dbReference type="FunFam" id="2.60.120.650:FF:000045">
    <property type="entry name" value="F-box protein At1g78280"/>
    <property type="match status" value="1"/>
</dbReference>
<evidence type="ECO:0000259" key="8">
    <source>
        <dbReference type="PROSITE" id="PS50181"/>
    </source>
</evidence>
<evidence type="ECO:0000313" key="11">
    <source>
        <dbReference type="Proteomes" id="UP000011083"/>
    </source>
</evidence>
<dbReference type="InterPro" id="IPR003347">
    <property type="entry name" value="JmjC_dom"/>
</dbReference>
<evidence type="ECO:0000256" key="6">
    <source>
        <dbReference type="SAM" id="Coils"/>
    </source>
</evidence>
<dbReference type="Gene3D" id="1.20.1280.50">
    <property type="match status" value="1"/>
</dbReference>
<dbReference type="VEuPathDB" id="AmoebaDB:ACA1_266170"/>
<keyword evidence="2" id="KW-0479">Metal-binding</keyword>
<organism evidence="10 11">
    <name type="scientific">Acanthamoeba castellanii (strain ATCC 30010 / Neff)</name>
    <dbReference type="NCBI Taxonomy" id="1257118"/>
    <lineage>
        <taxon>Eukaryota</taxon>
        <taxon>Amoebozoa</taxon>
        <taxon>Discosea</taxon>
        <taxon>Longamoebia</taxon>
        <taxon>Centramoebida</taxon>
        <taxon>Acanthamoebidae</taxon>
        <taxon>Acanthamoeba</taxon>
    </lineage>
</organism>
<dbReference type="OMA" id="EYYASED"/>
<dbReference type="AlphaFoldDB" id="L8H4J2"/>
<feature type="region of interest" description="Disordered" evidence="7">
    <location>
        <begin position="19"/>
        <end position="42"/>
    </location>
</feature>
<dbReference type="RefSeq" id="XP_004341476.1">
    <property type="nucleotide sequence ID" value="XM_004341428.1"/>
</dbReference>
<feature type="coiled-coil region" evidence="6">
    <location>
        <begin position="502"/>
        <end position="533"/>
    </location>
</feature>
<feature type="domain" description="JmjC" evidence="9">
    <location>
        <begin position="302"/>
        <end position="468"/>
    </location>
</feature>
<dbReference type="Pfam" id="PF13621">
    <property type="entry name" value="Cupin_8"/>
    <property type="match status" value="1"/>
</dbReference>
<dbReference type="InterPro" id="IPR041667">
    <property type="entry name" value="Cupin_8"/>
</dbReference>
<dbReference type="Gene3D" id="2.60.120.650">
    <property type="entry name" value="Cupin"/>
    <property type="match status" value="1"/>
</dbReference>
<keyword evidence="4" id="KW-0408">Iron</keyword>
<dbReference type="OrthoDB" id="424465at2759"/>
<reference evidence="10 11" key="1">
    <citation type="journal article" date="2013" name="Genome Biol.">
        <title>Genome of Acanthamoeba castellanii highlights extensive lateral gene transfer and early evolution of tyrosine kinase signaling.</title>
        <authorList>
            <person name="Clarke M."/>
            <person name="Lohan A.J."/>
            <person name="Liu B."/>
            <person name="Lagkouvardos I."/>
            <person name="Roy S."/>
            <person name="Zafar N."/>
            <person name="Bertelli C."/>
            <person name="Schilde C."/>
            <person name="Kianianmomeni A."/>
            <person name="Burglin T.R."/>
            <person name="Frech C."/>
            <person name="Turcotte B."/>
            <person name="Kopec K.O."/>
            <person name="Synnott J.M."/>
            <person name="Choo C."/>
            <person name="Paponov I."/>
            <person name="Finkler A."/>
            <person name="Soon Heng Tan C."/>
            <person name="Hutchins A.P."/>
            <person name="Weinmeier T."/>
            <person name="Rattei T."/>
            <person name="Chu J.S."/>
            <person name="Gimenez G."/>
            <person name="Irimia M."/>
            <person name="Rigden D.J."/>
            <person name="Fitzpatrick D.A."/>
            <person name="Lorenzo-Morales J."/>
            <person name="Bateman A."/>
            <person name="Chiu C.H."/>
            <person name="Tang P."/>
            <person name="Hegemann P."/>
            <person name="Fromm H."/>
            <person name="Raoult D."/>
            <person name="Greub G."/>
            <person name="Miranda-Saavedra D."/>
            <person name="Chen N."/>
            <person name="Nash P."/>
            <person name="Ginger M.L."/>
            <person name="Horn M."/>
            <person name="Schaap P."/>
            <person name="Caler L."/>
            <person name="Loftus B."/>
        </authorList>
    </citation>
    <scope>NUCLEOTIDE SEQUENCE [LARGE SCALE GENOMIC DNA]</scope>
    <source>
        <strain evidence="10 11">Neff</strain>
    </source>
</reference>
<feature type="region of interest" description="Disordered" evidence="7">
    <location>
        <begin position="549"/>
        <end position="610"/>
    </location>
</feature>
<dbReference type="InterPro" id="IPR036047">
    <property type="entry name" value="F-box-like_dom_sf"/>
</dbReference>
<dbReference type="InterPro" id="IPR050910">
    <property type="entry name" value="JMJD6_ArgDemeth/LysHydrox"/>
</dbReference>
<evidence type="ECO:0000256" key="5">
    <source>
        <dbReference type="ARBA" id="ARBA00023242"/>
    </source>
</evidence>
<dbReference type="KEGG" id="acan:ACA1_266170"/>
<keyword evidence="6" id="KW-0175">Coiled coil</keyword>
<evidence type="ECO:0000313" key="10">
    <source>
        <dbReference type="EMBL" id="ELR19391.1"/>
    </source>
</evidence>
<dbReference type="PANTHER" id="PTHR12480">
    <property type="entry name" value="ARGININE DEMETHYLASE AND LYSYL-HYDROXYLASE JMJD"/>
    <property type="match status" value="1"/>
</dbReference>
<dbReference type="GeneID" id="14920170"/>
<evidence type="ECO:0000256" key="3">
    <source>
        <dbReference type="ARBA" id="ARBA00023002"/>
    </source>
</evidence>
<accession>L8H4J2</accession>
<keyword evidence="5" id="KW-0539">Nucleus</keyword>
<evidence type="ECO:0000256" key="4">
    <source>
        <dbReference type="ARBA" id="ARBA00023004"/>
    </source>
</evidence>
<protein>
    <submittedName>
        <fullName evidence="10">Fbox domain containing protein</fullName>
    </submittedName>
</protein>